<protein>
    <submittedName>
        <fullName evidence="1">Nucleoside 2-deoxyribosyltransferase</fullName>
    </submittedName>
</protein>
<dbReference type="EMBL" id="FMDM01000001">
    <property type="protein sequence ID" value="SCG34842.1"/>
    <property type="molecule type" value="Genomic_DNA"/>
</dbReference>
<sequence length="134" mass="14393">MPDLTSVTICSSSKFYDTARRAEEAFRALGLIVHTPRYDYNEQLVTVDETVKFRLTHEFLAKISKSDAVFVVANGGYAGASVCIEVGYAAGQGKTVLFSEQPAEFALRALVDAVVSVEGIRDGIRAGGTARTSP</sequence>
<evidence type="ECO:0000313" key="1">
    <source>
        <dbReference type="EMBL" id="SCG34842.1"/>
    </source>
</evidence>
<keyword evidence="1" id="KW-0808">Transferase</keyword>
<dbReference type="SUPFAM" id="SSF52309">
    <property type="entry name" value="N-(deoxy)ribosyltransferase-like"/>
    <property type="match status" value="1"/>
</dbReference>
<evidence type="ECO:0000313" key="2">
    <source>
        <dbReference type="Proteomes" id="UP000199360"/>
    </source>
</evidence>
<gene>
    <name evidence="1" type="ORF">GA0070213_101285</name>
</gene>
<dbReference type="GO" id="GO:0016740">
    <property type="term" value="F:transferase activity"/>
    <property type="evidence" value="ECO:0007669"/>
    <property type="project" value="UniProtKB-KW"/>
</dbReference>
<accession>A0A1C5GM69</accession>
<dbReference type="OrthoDB" id="5875142at2"/>
<proteinExistence type="predicted"/>
<dbReference type="AlphaFoldDB" id="A0A1C5GM69"/>
<dbReference type="Gene3D" id="3.40.50.450">
    <property type="match status" value="1"/>
</dbReference>
<keyword evidence="2" id="KW-1185">Reference proteome</keyword>
<organism evidence="1 2">
    <name type="scientific">Micromonospora humi</name>
    <dbReference type="NCBI Taxonomy" id="745366"/>
    <lineage>
        <taxon>Bacteria</taxon>
        <taxon>Bacillati</taxon>
        <taxon>Actinomycetota</taxon>
        <taxon>Actinomycetes</taxon>
        <taxon>Micromonosporales</taxon>
        <taxon>Micromonosporaceae</taxon>
        <taxon>Micromonospora</taxon>
    </lineage>
</organism>
<dbReference type="STRING" id="745366.GA0070213_101285"/>
<reference evidence="2" key="1">
    <citation type="submission" date="2016-06" db="EMBL/GenBank/DDBJ databases">
        <authorList>
            <person name="Varghese N."/>
            <person name="Submissions Spin"/>
        </authorList>
    </citation>
    <scope>NUCLEOTIDE SEQUENCE [LARGE SCALE GENOMIC DNA]</scope>
    <source>
        <strain evidence="2">DSM 45647</strain>
    </source>
</reference>
<dbReference type="RefSeq" id="WP_091055830.1">
    <property type="nucleotide sequence ID" value="NZ_FMDM01000001.1"/>
</dbReference>
<name>A0A1C5GM69_9ACTN</name>
<dbReference type="Proteomes" id="UP000199360">
    <property type="component" value="Unassembled WGS sequence"/>
</dbReference>